<feature type="domain" description="PKD" evidence="2">
    <location>
        <begin position="1239"/>
        <end position="1316"/>
    </location>
</feature>
<gene>
    <name evidence="4" type="ORF">GCM10007414_14890</name>
</gene>
<dbReference type="Pfam" id="PF03423">
    <property type="entry name" value="CBM_25"/>
    <property type="match status" value="1"/>
</dbReference>
<organism evidence="4 5">
    <name type="scientific">Agarivorans gilvus</name>
    <dbReference type="NCBI Taxonomy" id="680279"/>
    <lineage>
        <taxon>Bacteria</taxon>
        <taxon>Pseudomonadati</taxon>
        <taxon>Pseudomonadota</taxon>
        <taxon>Gammaproteobacteria</taxon>
        <taxon>Alteromonadales</taxon>
        <taxon>Alteromonadaceae</taxon>
        <taxon>Agarivorans</taxon>
    </lineage>
</organism>
<dbReference type="EMBL" id="BMDY01000007">
    <property type="protein sequence ID" value="GGB02600.1"/>
    <property type="molecule type" value="Genomic_DNA"/>
</dbReference>
<comment type="caution">
    <text evidence="4">The sequence shown here is derived from an EMBL/GenBank/DDBJ whole genome shotgun (WGS) entry which is preliminary data.</text>
</comment>
<dbReference type="Gene3D" id="2.60.40.3620">
    <property type="match status" value="1"/>
</dbReference>
<dbReference type="Gene3D" id="2.60.40.10">
    <property type="entry name" value="Immunoglobulins"/>
    <property type="match status" value="5"/>
</dbReference>
<feature type="domain" description="Cadherin" evidence="3">
    <location>
        <begin position="1222"/>
        <end position="1327"/>
    </location>
</feature>
<dbReference type="InterPro" id="IPR013783">
    <property type="entry name" value="Ig-like_fold"/>
</dbReference>
<dbReference type="CDD" id="cd00146">
    <property type="entry name" value="PKD"/>
    <property type="match status" value="1"/>
</dbReference>
<dbReference type="PANTHER" id="PTHR46182:SF2">
    <property type="entry name" value="FI19480P1"/>
    <property type="match status" value="1"/>
</dbReference>
<keyword evidence="5" id="KW-1185">Reference proteome</keyword>
<dbReference type="SMART" id="SM01066">
    <property type="entry name" value="CBM_25"/>
    <property type="match status" value="1"/>
</dbReference>
<dbReference type="SMART" id="SM00089">
    <property type="entry name" value="PKD"/>
    <property type="match status" value="4"/>
</dbReference>
<dbReference type="InterPro" id="IPR000601">
    <property type="entry name" value="PKD_dom"/>
</dbReference>
<dbReference type="InterPro" id="IPR029865">
    <property type="entry name" value="KIAA0319-like"/>
</dbReference>
<dbReference type="InterPro" id="IPR011330">
    <property type="entry name" value="Glyco_hydro/deAcase_b/a-brl"/>
</dbReference>
<dbReference type="InterPro" id="IPR002126">
    <property type="entry name" value="Cadherin-like_dom"/>
</dbReference>
<evidence type="ECO:0000256" key="1">
    <source>
        <dbReference type="SAM" id="SignalP"/>
    </source>
</evidence>
<evidence type="ECO:0000313" key="4">
    <source>
        <dbReference type="EMBL" id="GGB02600.1"/>
    </source>
</evidence>
<dbReference type="SUPFAM" id="SSF88713">
    <property type="entry name" value="Glycoside hydrolase/deacetylase"/>
    <property type="match status" value="1"/>
</dbReference>
<evidence type="ECO:0000313" key="5">
    <source>
        <dbReference type="Proteomes" id="UP000651977"/>
    </source>
</evidence>
<name>A0ABQ1I0J6_9ALTE</name>
<dbReference type="InterPro" id="IPR022409">
    <property type="entry name" value="PKD/Chitinase_dom"/>
</dbReference>
<evidence type="ECO:0000259" key="2">
    <source>
        <dbReference type="PROSITE" id="PS50093"/>
    </source>
</evidence>
<protein>
    <recommendedName>
        <fullName evidence="6">Alpha-amylase</fullName>
    </recommendedName>
</protein>
<dbReference type="InterPro" id="IPR035986">
    <property type="entry name" value="PKD_dom_sf"/>
</dbReference>
<sequence>MKKVFAISMVAASISAQAEIAATHIYHNHMPNFWPYYDVSEYDNLAVGEAIRYTYDGQVINLKNNPPANYTFFIPGSGAPMPHDDLVSYYQHHAKTGAYLSWPMDTALGNNGNHPQSQTHVTMSASVINNVQSFAELGNLSGYNLGWGDYWRNTQAATKTTNGYKALDTIHFSGHHSMGPLVGNDYFLKDLIYQNVTLAQDYFLGDSFTSSKGFFPTELGFSERIIPALTKLGIEWSVLGNVHYSRTLRDYPYLNDPGKDTLVSPPNRADLQNVSDIGAWTELHMFNEQQTTYNKFPFASIPHWVQYVDPETGEEHRVAGIPVEQASSWEEGYQGSITADVLKGFEGDAASIGRTQYFTIAHDGDNSSGRAGDGGTWANSGNVTYADSAVRGMGVDEYLQAYPIPADDVVHVQDGSWIDTRDSSADPTWYHWHIPMGVWAGQMADFNTVHGTDFEATRQHMVSLELGYHYLERNFALLQAAENYAKTAEQIWLDNNPNYWSPTTALDNEVTYPGNQLNPWMMSYPVKGDAANNYAGGANPAELGWYFLIASIDSGFGYYDENVDDGVKPTVSFNQSLHFTQPYVEANLSQDQTGPSIWWPQRYPYNPGSANSSKAEGWATVYADTKFAIYTYGYDVSGIQDIKVKVRVHTDKWATATDKTFKLYDPSAHASDPNVDPSRVGEWQTFSMTERDLSGDINGVDWQPSGKEMFEVVPAEKIGNMYFSYIDQYQEQLLDYYIEATDSKGNVTRSEIQQVYVGAGQFSAVGNQIVEDLNGEIAGEAMFFTDNVVVGDKRPVAVIDATGGEVEAGTVVTLSAAGSTDEEGPIASYLWSTGETTPSISVTLDERTTISVTVTDSVGQTASASVTYRIAGQSLTSTVYYQDTNGWGQVCLHYTVDGAVTWTTAPGEEMQSLGDNWYSLTVDLVDETQLEFVTNNCSGAWDNNGGQNYQVSDGVWSVAAGAIAAGLPDGLDGNAAPVAVISPASQTVTKGTVVTLSAAGSSDSDGSIASYAWSTGESSEAITVTVNETQTISLTVTDELGKTASTSVTLTVAPNVAPVAVISPDSQTVAAGTTVTLSAANSSDQDGSIASYLWSTGATTQSIDVVVNETQTITLTVTDNEGVSSSAEVVLSVAGDDKAKNFEQLYFRGTANAWQTSAMQLVADNTWQLQVEFDGQPDQRFKFDLNGDWSINYGDNGADGSLEQTGADIYTSVVGTYLIEVNDQTMSYSISELYANNAPVAIIGASAIQIDIGQSITYSAAGSSDSDGVIAAYLWGNGATTETTTVTYDTAGSYGMTLTVTDDGGKTAQASVVVEVIDPNANYSGHFEQLYFRGTANGWQTAAMSLVANNTWQVSVSFDGQQDQRFKFDVNGDWSYNFGDNNSDGVVEQTGSDIYTDVVGDYIIELNDATMQYQIIAQ</sequence>
<dbReference type="RefSeq" id="WP_055734412.1">
    <property type="nucleotide sequence ID" value="NZ_BMDY01000007.1"/>
</dbReference>
<accession>A0ABQ1I0J6</accession>
<dbReference type="SUPFAM" id="SSF49299">
    <property type="entry name" value="PKD domain"/>
    <property type="match status" value="4"/>
</dbReference>
<evidence type="ECO:0000259" key="3">
    <source>
        <dbReference type="PROSITE" id="PS50268"/>
    </source>
</evidence>
<evidence type="ECO:0008006" key="6">
    <source>
        <dbReference type="Google" id="ProtNLM"/>
    </source>
</evidence>
<feature type="signal peptide" evidence="1">
    <location>
        <begin position="1"/>
        <end position="18"/>
    </location>
</feature>
<dbReference type="PANTHER" id="PTHR46182">
    <property type="entry name" value="FI19480P1"/>
    <property type="match status" value="1"/>
</dbReference>
<dbReference type="Proteomes" id="UP000651977">
    <property type="component" value="Unassembled WGS sequence"/>
</dbReference>
<feature type="chain" id="PRO_5045086989" description="Alpha-amylase" evidence="1">
    <location>
        <begin position="19"/>
        <end position="1418"/>
    </location>
</feature>
<proteinExistence type="predicted"/>
<dbReference type="InterPro" id="IPR005085">
    <property type="entry name" value="CBM25"/>
</dbReference>
<keyword evidence="1" id="KW-0732">Signal</keyword>
<dbReference type="PROSITE" id="PS50268">
    <property type="entry name" value="CADHERIN_2"/>
    <property type="match status" value="1"/>
</dbReference>
<dbReference type="Pfam" id="PF18911">
    <property type="entry name" value="PKD_4"/>
    <property type="match status" value="3"/>
</dbReference>
<dbReference type="PROSITE" id="PS50093">
    <property type="entry name" value="PKD"/>
    <property type="match status" value="1"/>
</dbReference>
<reference evidence="5" key="1">
    <citation type="journal article" date="2019" name="Int. J. Syst. Evol. Microbiol.">
        <title>The Global Catalogue of Microorganisms (GCM) 10K type strain sequencing project: providing services to taxonomists for standard genome sequencing and annotation.</title>
        <authorList>
            <consortium name="The Broad Institute Genomics Platform"/>
            <consortium name="The Broad Institute Genome Sequencing Center for Infectious Disease"/>
            <person name="Wu L."/>
            <person name="Ma J."/>
        </authorList>
    </citation>
    <scope>NUCLEOTIDE SEQUENCE [LARGE SCALE GENOMIC DNA]</scope>
    <source>
        <strain evidence="5">CGMCC 1.10131</strain>
    </source>
</reference>